<dbReference type="PANTHER" id="PTHR47573:SF1">
    <property type="entry name" value="PROTEIN AF-9 HOMOLOG"/>
    <property type="match status" value="1"/>
</dbReference>
<evidence type="ECO:0000313" key="8">
    <source>
        <dbReference type="EMBL" id="KAL1590768.1"/>
    </source>
</evidence>
<organism evidence="8 9">
    <name type="scientific">Cladosporium halotolerans</name>
    <dbReference type="NCBI Taxonomy" id="1052096"/>
    <lineage>
        <taxon>Eukaryota</taxon>
        <taxon>Fungi</taxon>
        <taxon>Dikarya</taxon>
        <taxon>Ascomycota</taxon>
        <taxon>Pezizomycotina</taxon>
        <taxon>Dothideomycetes</taxon>
        <taxon>Dothideomycetidae</taxon>
        <taxon>Cladosporiales</taxon>
        <taxon>Cladosporiaceae</taxon>
        <taxon>Cladosporium</taxon>
    </lineage>
</organism>
<accession>A0AB34L0J5</accession>
<dbReference type="Proteomes" id="UP000803884">
    <property type="component" value="Unassembled WGS sequence"/>
</dbReference>
<feature type="region of interest" description="Disordered" evidence="6">
    <location>
        <begin position="242"/>
        <end position="263"/>
    </location>
</feature>
<dbReference type="RefSeq" id="XP_069233873.1">
    <property type="nucleotide sequence ID" value="XM_069369576.1"/>
</dbReference>
<dbReference type="AlphaFoldDB" id="A0AB34L0J5"/>
<reference evidence="8 9" key="1">
    <citation type="journal article" date="2020" name="Microbiol. Resour. Announc.">
        <title>Draft Genome Sequence of a Cladosporium Species Isolated from the Mesophotic Ascidian Didemnum maculosum.</title>
        <authorList>
            <person name="Gioti A."/>
            <person name="Siaperas R."/>
            <person name="Nikolaivits E."/>
            <person name="Le Goff G."/>
            <person name="Ouazzani J."/>
            <person name="Kotoulas G."/>
            <person name="Topakas E."/>
        </authorList>
    </citation>
    <scope>NUCLEOTIDE SEQUENCE [LARGE SCALE GENOMIC DNA]</scope>
    <source>
        <strain evidence="8 9">TM138-S3</strain>
    </source>
</reference>
<evidence type="ECO:0000313" key="9">
    <source>
        <dbReference type="Proteomes" id="UP000803884"/>
    </source>
</evidence>
<evidence type="ECO:0000256" key="3">
    <source>
        <dbReference type="ARBA" id="ARBA00023163"/>
    </source>
</evidence>
<gene>
    <name evidence="8" type="ORF">WHR41_00970</name>
</gene>
<feature type="domain" description="YEATS" evidence="7">
    <location>
        <begin position="8"/>
        <end position="161"/>
    </location>
</feature>
<protein>
    <recommendedName>
        <fullName evidence="1">Protein AF-9 homolog</fullName>
    </recommendedName>
</protein>
<evidence type="ECO:0000256" key="1">
    <source>
        <dbReference type="ARBA" id="ARBA00022408"/>
    </source>
</evidence>
<dbReference type="PANTHER" id="PTHR47573">
    <property type="entry name" value="PROTEIN AF-9 HOMOLOG"/>
    <property type="match status" value="1"/>
</dbReference>
<keyword evidence="4 5" id="KW-0539">Nucleus</keyword>
<dbReference type="GO" id="GO:0006355">
    <property type="term" value="P:regulation of DNA-templated transcription"/>
    <property type="evidence" value="ECO:0007669"/>
    <property type="project" value="InterPro"/>
</dbReference>
<evidence type="ECO:0000259" key="7">
    <source>
        <dbReference type="PROSITE" id="PS51037"/>
    </source>
</evidence>
<sequence>MAPSTSKRLKAQKISRHFLIGNTAVQLPHPSFPDPPEGHSKGWKVYVRPLPNGPDLSSWLKKVQFKLHHTYADASRTIEAPGPFEISETGYGEFGVEIRLYFPPESGEKAQYREHYLVLGYYGSEEQQERQRKENFIVAERVETIEFNEPTQDFFKNLTNEEQFNWLKVKKGRGKGKKPEMVFQGEVPPSAQLPEKPVGEAQQKGGEPGKGGIWSAQYERQLVSQLDASEKQLARMIEEEKAAAEKRKERMQELGKKIDAAKA</sequence>
<keyword evidence="2" id="KW-0805">Transcription regulation</keyword>
<keyword evidence="9" id="KW-1185">Reference proteome</keyword>
<dbReference type="GO" id="GO:0000785">
    <property type="term" value="C:chromatin"/>
    <property type="evidence" value="ECO:0007669"/>
    <property type="project" value="UniProtKB-ARBA"/>
</dbReference>
<comment type="caution">
    <text evidence="8">The sequence shown here is derived from an EMBL/GenBank/DDBJ whole genome shotgun (WGS) entry which is preliminary data.</text>
</comment>
<name>A0AB34L0J5_9PEZI</name>
<keyword evidence="3" id="KW-0804">Transcription</keyword>
<dbReference type="GeneID" id="96002414"/>
<dbReference type="InterPro" id="IPR038704">
    <property type="entry name" value="YEAST_sf"/>
</dbReference>
<dbReference type="PROSITE" id="PS51037">
    <property type="entry name" value="YEATS"/>
    <property type="match status" value="1"/>
</dbReference>
<dbReference type="GO" id="GO:0005634">
    <property type="term" value="C:nucleus"/>
    <property type="evidence" value="ECO:0007669"/>
    <property type="project" value="UniProtKB-SubCell"/>
</dbReference>
<evidence type="ECO:0000256" key="2">
    <source>
        <dbReference type="ARBA" id="ARBA00023015"/>
    </source>
</evidence>
<dbReference type="Gene3D" id="2.60.40.1970">
    <property type="entry name" value="YEATS domain"/>
    <property type="match status" value="1"/>
</dbReference>
<dbReference type="EMBL" id="JAAQHG020000002">
    <property type="protein sequence ID" value="KAL1590768.1"/>
    <property type="molecule type" value="Genomic_DNA"/>
</dbReference>
<dbReference type="InterPro" id="IPR055129">
    <property type="entry name" value="YEATS_dom"/>
</dbReference>
<comment type="subcellular location">
    <subcellularLocation>
        <location evidence="5">Nucleus</location>
    </subcellularLocation>
</comment>
<dbReference type="Pfam" id="PF03366">
    <property type="entry name" value="YEATS"/>
    <property type="match status" value="1"/>
</dbReference>
<evidence type="ECO:0000256" key="6">
    <source>
        <dbReference type="SAM" id="MobiDB-lite"/>
    </source>
</evidence>
<feature type="region of interest" description="Disordered" evidence="6">
    <location>
        <begin position="175"/>
        <end position="214"/>
    </location>
</feature>
<proteinExistence type="predicted"/>
<evidence type="ECO:0000256" key="4">
    <source>
        <dbReference type="ARBA" id="ARBA00023242"/>
    </source>
</evidence>
<dbReference type="InterPro" id="IPR005033">
    <property type="entry name" value="YEATS"/>
</dbReference>
<evidence type="ECO:0000256" key="5">
    <source>
        <dbReference type="PROSITE-ProRule" id="PRU00376"/>
    </source>
</evidence>